<evidence type="ECO:0000313" key="3">
    <source>
        <dbReference type="Proteomes" id="UP001242480"/>
    </source>
</evidence>
<sequence length="245" mass="26293">MTDMAYRGSASREFSIGAVLARTTDVFKSGAGRFIALAAVPALPVLLPGLVVADPRSVPWYVWLLAGLLQFFLYFLAQGASVYGAFQEMRGQRFTLAESLEKCLGRVLPLIGAAVLSALGLMLGFLVFVIPFFILAIFWCVTVPACVVERLGPIRSLGRSAELTRGARLKIFVLFLIFIVGAWVAGLVLRLVAAAIGGGMAAIWASYGLGAVWGALGSVLVTVVYYELRAAKEGIDLDQLVRVFD</sequence>
<keyword evidence="1" id="KW-1133">Transmembrane helix</keyword>
<gene>
    <name evidence="2" type="ORF">QO011_003967</name>
</gene>
<keyword evidence="1" id="KW-0472">Membrane</keyword>
<evidence type="ECO:0008006" key="4">
    <source>
        <dbReference type="Google" id="ProtNLM"/>
    </source>
</evidence>
<evidence type="ECO:0000256" key="1">
    <source>
        <dbReference type="SAM" id="Phobius"/>
    </source>
</evidence>
<accession>A0ABU0J9K5</accession>
<feature type="transmembrane region" description="Helical" evidence="1">
    <location>
        <begin position="34"/>
        <end position="54"/>
    </location>
</feature>
<feature type="transmembrane region" description="Helical" evidence="1">
    <location>
        <begin position="60"/>
        <end position="86"/>
    </location>
</feature>
<organism evidence="2 3">
    <name type="scientific">Labrys wisconsinensis</name>
    <dbReference type="NCBI Taxonomy" id="425677"/>
    <lineage>
        <taxon>Bacteria</taxon>
        <taxon>Pseudomonadati</taxon>
        <taxon>Pseudomonadota</taxon>
        <taxon>Alphaproteobacteria</taxon>
        <taxon>Hyphomicrobiales</taxon>
        <taxon>Xanthobacteraceae</taxon>
        <taxon>Labrys</taxon>
    </lineage>
</organism>
<evidence type="ECO:0000313" key="2">
    <source>
        <dbReference type="EMBL" id="MDQ0470948.1"/>
    </source>
</evidence>
<proteinExistence type="predicted"/>
<protein>
    <recommendedName>
        <fullName evidence="4">Glycerophosphoryl diester phosphodiesterase membrane domain-containing protein</fullName>
    </recommendedName>
</protein>
<feature type="transmembrane region" description="Helical" evidence="1">
    <location>
        <begin position="132"/>
        <end position="151"/>
    </location>
</feature>
<feature type="transmembrane region" description="Helical" evidence="1">
    <location>
        <begin position="171"/>
        <end position="196"/>
    </location>
</feature>
<feature type="transmembrane region" description="Helical" evidence="1">
    <location>
        <begin position="107"/>
        <end position="126"/>
    </location>
</feature>
<dbReference type="RefSeq" id="WP_307275316.1">
    <property type="nucleotide sequence ID" value="NZ_JAUSVX010000007.1"/>
</dbReference>
<keyword evidence="3" id="KW-1185">Reference proteome</keyword>
<name>A0ABU0J9K5_9HYPH</name>
<dbReference type="Proteomes" id="UP001242480">
    <property type="component" value="Unassembled WGS sequence"/>
</dbReference>
<reference evidence="2 3" key="1">
    <citation type="submission" date="2023-07" db="EMBL/GenBank/DDBJ databases">
        <title>Genomic Encyclopedia of Type Strains, Phase IV (KMG-IV): sequencing the most valuable type-strain genomes for metagenomic binning, comparative biology and taxonomic classification.</title>
        <authorList>
            <person name="Goeker M."/>
        </authorList>
    </citation>
    <scope>NUCLEOTIDE SEQUENCE [LARGE SCALE GENOMIC DNA]</scope>
    <source>
        <strain evidence="2 3">DSM 19619</strain>
    </source>
</reference>
<feature type="transmembrane region" description="Helical" evidence="1">
    <location>
        <begin position="202"/>
        <end position="226"/>
    </location>
</feature>
<dbReference type="EMBL" id="JAUSVX010000007">
    <property type="protein sequence ID" value="MDQ0470948.1"/>
    <property type="molecule type" value="Genomic_DNA"/>
</dbReference>
<comment type="caution">
    <text evidence="2">The sequence shown here is derived from an EMBL/GenBank/DDBJ whole genome shotgun (WGS) entry which is preliminary data.</text>
</comment>
<keyword evidence="1" id="KW-0812">Transmembrane</keyword>